<dbReference type="Gene3D" id="1.20.1050.130">
    <property type="match status" value="1"/>
</dbReference>
<keyword evidence="5 14" id="KW-0820">tRNA-binding</keyword>
<evidence type="ECO:0000256" key="7">
    <source>
        <dbReference type="ARBA" id="ARBA00022741"/>
    </source>
</evidence>
<evidence type="ECO:0000256" key="4">
    <source>
        <dbReference type="ARBA" id="ARBA00022490"/>
    </source>
</evidence>
<dbReference type="InterPro" id="IPR050489">
    <property type="entry name" value="Tyr-tRNA_synthase"/>
</dbReference>
<keyword evidence="10 15" id="KW-0648">Protein biosynthesis</keyword>
<evidence type="ECO:0000256" key="13">
    <source>
        <dbReference type="ARBA" id="ARBA00048400"/>
    </source>
</evidence>
<reference evidence="18 19" key="1">
    <citation type="submission" date="2023-11" db="EMBL/GenBank/DDBJ databases">
        <title>Halocaridina rubra genome assembly.</title>
        <authorList>
            <person name="Smith C."/>
        </authorList>
    </citation>
    <scope>NUCLEOTIDE SEQUENCE [LARGE SCALE GENOMIC DNA]</scope>
    <source>
        <strain evidence="18">EP-1</strain>
        <tissue evidence="18">Whole</tissue>
    </source>
</reference>
<dbReference type="Proteomes" id="UP001381693">
    <property type="component" value="Unassembled WGS sequence"/>
</dbReference>
<evidence type="ECO:0000256" key="2">
    <source>
        <dbReference type="ARBA" id="ARBA00004496"/>
    </source>
</evidence>
<dbReference type="InterPro" id="IPR002547">
    <property type="entry name" value="tRNA-bd_dom"/>
</dbReference>
<proteinExistence type="inferred from homology"/>
<evidence type="ECO:0000256" key="14">
    <source>
        <dbReference type="PROSITE-ProRule" id="PRU00209"/>
    </source>
</evidence>
<dbReference type="GO" id="GO:0000049">
    <property type="term" value="F:tRNA binding"/>
    <property type="evidence" value="ECO:0007669"/>
    <property type="project" value="UniProtKB-UniRule"/>
</dbReference>
<keyword evidence="12" id="KW-0539">Nucleus</keyword>
<evidence type="ECO:0000256" key="10">
    <source>
        <dbReference type="ARBA" id="ARBA00022917"/>
    </source>
</evidence>
<feature type="region of interest" description="Disordered" evidence="16">
    <location>
        <begin position="780"/>
        <end position="799"/>
    </location>
</feature>
<dbReference type="GO" id="GO:0004831">
    <property type="term" value="F:tyrosine-tRNA ligase activity"/>
    <property type="evidence" value="ECO:0007669"/>
    <property type="project" value="UniProtKB-EC"/>
</dbReference>
<feature type="domain" description="TRNA-binding" evidence="17">
    <location>
        <begin position="806"/>
        <end position="909"/>
    </location>
</feature>
<keyword evidence="9 14" id="KW-0694">RNA-binding</keyword>
<dbReference type="Gene3D" id="3.40.50.620">
    <property type="entry name" value="HUPs"/>
    <property type="match status" value="2"/>
</dbReference>
<dbReference type="FunFam" id="2.40.50.140:FF:000047">
    <property type="entry name" value="tyrosine--tRNA ligase, cytoplasmic isoform X2"/>
    <property type="match status" value="1"/>
</dbReference>
<evidence type="ECO:0000259" key="17">
    <source>
        <dbReference type="PROSITE" id="PS50886"/>
    </source>
</evidence>
<dbReference type="FunFam" id="3.40.50.620:FF:000040">
    <property type="entry name" value="Tyrosine--tRNA ligase"/>
    <property type="match status" value="1"/>
</dbReference>
<dbReference type="GO" id="GO:0005737">
    <property type="term" value="C:cytoplasm"/>
    <property type="evidence" value="ECO:0007669"/>
    <property type="project" value="UniProtKB-SubCell"/>
</dbReference>
<evidence type="ECO:0000256" key="5">
    <source>
        <dbReference type="ARBA" id="ARBA00022555"/>
    </source>
</evidence>
<organism evidence="18 19">
    <name type="scientific">Halocaridina rubra</name>
    <name type="common">Hawaiian red shrimp</name>
    <dbReference type="NCBI Taxonomy" id="373956"/>
    <lineage>
        <taxon>Eukaryota</taxon>
        <taxon>Metazoa</taxon>
        <taxon>Ecdysozoa</taxon>
        <taxon>Arthropoda</taxon>
        <taxon>Crustacea</taxon>
        <taxon>Multicrustacea</taxon>
        <taxon>Malacostraca</taxon>
        <taxon>Eumalacostraca</taxon>
        <taxon>Eucarida</taxon>
        <taxon>Decapoda</taxon>
        <taxon>Pleocyemata</taxon>
        <taxon>Caridea</taxon>
        <taxon>Atyoidea</taxon>
        <taxon>Atyidae</taxon>
        <taxon>Halocaridina</taxon>
    </lineage>
</organism>
<evidence type="ECO:0000313" key="18">
    <source>
        <dbReference type="EMBL" id="KAK7066398.1"/>
    </source>
</evidence>
<dbReference type="Pfam" id="PF01588">
    <property type="entry name" value="tRNA_bind"/>
    <property type="match status" value="1"/>
</dbReference>
<dbReference type="PANTHER" id="PTHR46264">
    <property type="entry name" value="TYROSINE-TRNA LIGASE"/>
    <property type="match status" value="1"/>
</dbReference>
<dbReference type="InterPro" id="IPR036282">
    <property type="entry name" value="Glutathione-S-Trfase_C_sf"/>
</dbReference>
<dbReference type="CDD" id="cd02799">
    <property type="entry name" value="tRNA_bind_EMAP-II_like"/>
    <property type="match status" value="1"/>
</dbReference>
<dbReference type="GO" id="GO:0005634">
    <property type="term" value="C:nucleus"/>
    <property type="evidence" value="ECO:0007669"/>
    <property type="project" value="UniProtKB-SubCell"/>
</dbReference>
<dbReference type="NCBIfam" id="TIGR00234">
    <property type="entry name" value="tyrS"/>
    <property type="match status" value="1"/>
</dbReference>
<evidence type="ECO:0000256" key="8">
    <source>
        <dbReference type="ARBA" id="ARBA00022840"/>
    </source>
</evidence>
<comment type="caution">
    <text evidence="18">The sequence shown here is derived from an EMBL/GenBank/DDBJ whole genome shotgun (WGS) entry which is preliminary data.</text>
</comment>
<evidence type="ECO:0000256" key="15">
    <source>
        <dbReference type="RuleBase" id="RU361234"/>
    </source>
</evidence>
<sequence length="969" mass="107031">MNTDTTWSTERLQSLEYHFTNYSYVRGYQPTVSDTILLSSLKQCKEDLTCYIHLSRWLNHIKSFENEKLEGMPESLEDILSGFESSSVMQNMSVEDKLKLITRRLDEVIGDDRIVAVLKERPLKIYWGTATTGKPHVAYFVPMTKIADFLKAGCEVTILLADLHAYLDNMKAPWELIKFRTQYYEAIIKAMLRAIGVPLDKLRFVQGTSYQLGTKFTEDVYKLAAMVTEHDAKKAGAEVVKQIEAPFQSGLLYPGLQALDEEYLGVDAQFGGVDQRKIFTYAEKYLPKLGYQKRSHMMNPMVPGLTGGKMSSSEADSKIDLLDSPEDVERKLSGAACDPSSPENGVMAFVNYVVCPVLEGQGKSLDLGNGQIFTSFDHLKSEFIAGKVSGEDIKGFVIKFLNALMDHIRKEFESPELQELTKRAYPPTGDMPSSTADTSDIVEVGGLSMQGLSLDDRYQLISRNLVSPPPPSSFSSVLDQHLHVLWSVPVTGRPDSNLLGHVAKIRDFLNAGCKVTVVLCDILSYLDGCQVSWEVASPRASFYAELLKASLLANNVPLENVTFIKGSDFQRKEEYILDLYRMTALVTCKDSIEAVTNVVKDPSLLSTLIYPDMLTLDEKHTKTNVHFCGENHSSMFAFAEKNLPLVGGQPRIHLAGAEMTSLLNRAALTPEEEFIDLIEQDSQIKKKIKSAFCEEGNITFNPILSLVKVIIMPLLGAEKFKITRSPQNGGDIEFESFEALQEIFQGKSLHPGDLKNSVVDYLIRLISPIRKAAETGPMKKWQNQAFPPPPKKAKAPPKAAGGEEFVSSKFDMRVGKIVEVSRHPDAESLYVEKIDIGENEPRTIVSGLVKYVPIEEMQDRMVVVLANLKPATMRGVKSSGMVLCASVSEPAAVEPLQPAAGSKPGDRVIAEGYKGEPDPVLNTKKSDALTKMLSGFKTNGSLTATWNGNVLGTSSGPVTVATLKDSPIK</sequence>
<dbReference type="PROSITE" id="PS50886">
    <property type="entry name" value="TRBD"/>
    <property type="match status" value="1"/>
</dbReference>
<evidence type="ECO:0000313" key="19">
    <source>
        <dbReference type="Proteomes" id="UP001381693"/>
    </source>
</evidence>
<dbReference type="InterPro" id="IPR012340">
    <property type="entry name" value="NA-bd_OB-fold"/>
</dbReference>
<dbReference type="GO" id="GO:0006437">
    <property type="term" value="P:tyrosyl-tRNA aminoacylation"/>
    <property type="evidence" value="ECO:0007669"/>
    <property type="project" value="InterPro"/>
</dbReference>
<dbReference type="InterPro" id="IPR002307">
    <property type="entry name" value="Tyr-tRNA-ligase"/>
</dbReference>
<evidence type="ECO:0000256" key="3">
    <source>
        <dbReference type="ARBA" id="ARBA00005594"/>
    </source>
</evidence>
<accession>A0AAN8ZWI2</accession>
<comment type="subcellular location">
    <subcellularLocation>
        <location evidence="2">Cytoplasm</location>
    </subcellularLocation>
    <subcellularLocation>
        <location evidence="1">Nucleus</location>
    </subcellularLocation>
</comment>
<evidence type="ECO:0000256" key="1">
    <source>
        <dbReference type="ARBA" id="ARBA00004123"/>
    </source>
</evidence>
<dbReference type="NCBIfam" id="NF006330">
    <property type="entry name" value="PRK08560.1"/>
    <property type="match status" value="1"/>
</dbReference>
<keyword evidence="8 15" id="KW-0067">ATP-binding</keyword>
<comment type="catalytic activity">
    <reaction evidence="13">
        <text>tRNA(Tyr) + L-tyrosine + ATP = L-tyrosyl-tRNA(Tyr) + AMP + diphosphate + H(+)</text>
        <dbReference type="Rhea" id="RHEA:10220"/>
        <dbReference type="Rhea" id="RHEA-COMP:9706"/>
        <dbReference type="Rhea" id="RHEA-COMP:9707"/>
        <dbReference type="ChEBI" id="CHEBI:15378"/>
        <dbReference type="ChEBI" id="CHEBI:30616"/>
        <dbReference type="ChEBI" id="CHEBI:33019"/>
        <dbReference type="ChEBI" id="CHEBI:58315"/>
        <dbReference type="ChEBI" id="CHEBI:78442"/>
        <dbReference type="ChEBI" id="CHEBI:78536"/>
        <dbReference type="ChEBI" id="CHEBI:456215"/>
        <dbReference type="EC" id="6.1.1.1"/>
    </reaction>
    <physiologicalReaction direction="left-to-right" evidence="13">
        <dbReference type="Rhea" id="RHEA:10221"/>
    </physiologicalReaction>
</comment>
<dbReference type="InterPro" id="IPR014729">
    <property type="entry name" value="Rossmann-like_a/b/a_fold"/>
</dbReference>
<evidence type="ECO:0000256" key="9">
    <source>
        <dbReference type="ARBA" id="ARBA00022884"/>
    </source>
</evidence>
<dbReference type="Pfam" id="PF00579">
    <property type="entry name" value="tRNA-synt_1b"/>
    <property type="match status" value="2"/>
</dbReference>
<evidence type="ECO:0000256" key="16">
    <source>
        <dbReference type="SAM" id="MobiDB-lite"/>
    </source>
</evidence>
<dbReference type="PRINTS" id="PR01040">
    <property type="entry name" value="TRNASYNTHTYR"/>
</dbReference>
<dbReference type="AlphaFoldDB" id="A0AAN8ZWI2"/>
<dbReference type="SUPFAM" id="SSF47616">
    <property type="entry name" value="GST C-terminal domain-like"/>
    <property type="match status" value="1"/>
</dbReference>
<dbReference type="InterPro" id="IPR002305">
    <property type="entry name" value="aa-tRNA-synth_Ic"/>
</dbReference>
<dbReference type="EMBL" id="JAXCGZ010019221">
    <property type="protein sequence ID" value="KAK7066398.1"/>
    <property type="molecule type" value="Genomic_DNA"/>
</dbReference>
<comment type="similarity">
    <text evidence="3 15">Belongs to the class-I aminoacyl-tRNA synthetase family.</text>
</comment>
<keyword evidence="11 15" id="KW-0030">Aminoacyl-tRNA synthetase</keyword>
<evidence type="ECO:0000256" key="6">
    <source>
        <dbReference type="ARBA" id="ARBA00022598"/>
    </source>
</evidence>
<keyword evidence="19" id="KW-1185">Reference proteome</keyword>
<keyword evidence="7 15" id="KW-0547">Nucleotide-binding</keyword>
<dbReference type="CDD" id="cd00805">
    <property type="entry name" value="TyrRS_core"/>
    <property type="match status" value="1"/>
</dbReference>
<name>A0AAN8ZWI2_HALRR</name>
<dbReference type="PANTHER" id="PTHR46264:SF4">
    <property type="entry name" value="TYROSINE--TRNA LIGASE, CYTOPLASMIC"/>
    <property type="match status" value="1"/>
</dbReference>
<dbReference type="GO" id="GO:0005524">
    <property type="term" value="F:ATP binding"/>
    <property type="evidence" value="ECO:0007669"/>
    <property type="project" value="UniProtKB-KW"/>
</dbReference>
<gene>
    <name evidence="18" type="ORF">SK128_013825</name>
</gene>
<dbReference type="SUPFAM" id="SSF50249">
    <property type="entry name" value="Nucleic acid-binding proteins"/>
    <property type="match status" value="1"/>
</dbReference>
<dbReference type="SUPFAM" id="SSF52374">
    <property type="entry name" value="Nucleotidylyl transferase"/>
    <property type="match status" value="2"/>
</dbReference>
<keyword evidence="4" id="KW-0963">Cytoplasm</keyword>
<evidence type="ECO:0000256" key="12">
    <source>
        <dbReference type="ARBA" id="ARBA00023242"/>
    </source>
</evidence>
<keyword evidence="6 15" id="KW-0436">Ligase</keyword>
<evidence type="ECO:0000256" key="11">
    <source>
        <dbReference type="ARBA" id="ARBA00023146"/>
    </source>
</evidence>
<dbReference type="EC" id="6.1.1.1" evidence="15"/>
<dbReference type="Gene3D" id="1.10.240.10">
    <property type="entry name" value="Tyrosyl-Transfer RNA Synthetase"/>
    <property type="match status" value="2"/>
</dbReference>
<dbReference type="Gene3D" id="2.40.50.140">
    <property type="entry name" value="Nucleic acid-binding proteins"/>
    <property type="match status" value="1"/>
</dbReference>
<protein>
    <recommendedName>
        <fullName evidence="15">Tyrosine--tRNA ligase</fullName>
        <ecNumber evidence="15">6.1.1.1</ecNumber>
    </recommendedName>
    <alternativeName>
        <fullName evidence="15">Tyrosyl-tRNA synthetase</fullName>
    </alternativeName>
</protein>